<dbReference type="Proteomes" id="UP001140096">
    <property type="component" value="Unassembled WGS sequence"/>
</dbReference>
<keyword evidence="1" id="KW-0378">Hydrolase</keyword>
<evidence type="ECO:0000313" key="1">
    <source>
        <dbReference type="EMBL" id="KAJ2796701.1"/>
    </source>
</evidence>
<gene>
    <name evidence="1" type="primary">PTC7</name>
    <name evidence="1" type="ORF">H4S07_006144</name>
</gene>
<feature type="non-terminal residue" evidence="1">
    <location>
        <position position="243"/>
    </location>
</feature>
<organism evidence="1 2">
    <name type="scientific">Coemansia furcata</name>
    <dbReference type="NCBI Taxonomy" id="417177"/>
    <lineage>
        <taxon>Eukaryota</taxon>
        <taxon>Fungi</taxon>
        <taxon>Fungi incertae sedis</taxon>
        <taxon>Zoopagomycota</taxon>
        <taxon>Kickxellomycotina</taxon>
        <taxon>Kickxellomycetes</taxon>
        <taxon>Kickxellales</taxon>
        <taxon>Kickxellaceae</taxon>
        <taxon>Coemansia</taxon>
    </lineage>
</organism>
<proteinExistence type="predicted"/>
<dbReference type="EMBL" id="JANBUP010003453">
    <property type="protein sequence ID" value="KAJ2796701.1"/>
    <property type="molecule type" value="Genomic_DNA"/>
</dbReference>
<keyword evidence="2" id="KW-1185">Reference proteome</keyword>
<sequence length="243" mass="26302">MPSVINAALGPRFQAVLASAWISKHAAAKYVQDYVRQVQAETKSPGSATREPIAFAPPIQVQVLNVAEGAAYEALDAIDGGEDSLFHARIKQNLVYGVADGVGGWNESGIDPSIFSRTLTAYSADAAQRTFLLHDSDEADPKDIMRRAFAGMRFDAVPAYGSATALVMNLSLATGRLRTAQLGDSTYVVLDSQQRAKFVAAEQQHRFNMPYQLTIPPVDETRKEKGVGAQFFRPRVVPDEGSA</sequence>
<evidence type="ECO:0000313" key="2">
    <source>
        <dbReference type="Proteomes" id="UP001140096"/>
    </source>
</evidence>
<accession>A0ACC1KX47</accession>
<reference evidence="1" key="1">
    <citation type="submission" date="2022-07" db="EMBL/GenBank/DDBJ databases">
        <title>Phylogenomic reconstructions and comparative analyses of Kickxellomycotina fungi.</title>
        <authorList>
            <person name="Reynolds N.K."/>
            <person name="Stajich J.E."/>
            <person name="Barry K."/>
            <person name="Grigoriev I.V."/>
            <person name="Crous P."/>
            <person name="Smith M.E."/>
        </authorList>
    </citation>
    <scope>NUCLEOTIDE SEQUENCE</scope>
    <source>
        <strain evidence="1">CBS 102833</strain>
    </source>
</reference>
<comment type="caution">
    <text evidence="1">The sequence shown here is derived from an EMBL/GenBank/DDBJ whole genome shotgun (WGS) entry which is preliminary data.</text>
</comment>
<name>A0ACC1KX47_9FUNG</name>
<protein>
    <submittedName>
        <fullName evidence="1">Protein phosphatase 2C 7</fullName>
        <ecNumber evidence="1">3.1.3.16</ecNumber>
    </submittedName>
</protein>
<dbReference type="EC" id="3.1.3.16" evidence="1"/>